<evidence type="ECO:0000313" key="4">
    <source>
        <dbReference type="EMBL" id="SDZ68465.1"/>
    </source>
</evidence>
<dbReference type="OrthoDB" id="9763054at2"/>
<name>A0A1H3V346_9BACI</name>
<dbReference type="GO" id="GO:0055052">
    <property type="term" value="C:ATP-binding cassette (ABC) transporter complex, substrate-binding subunit-containing"/>
    <property type="evidence" value="ECO:0007669"/>
    <property type="project" value="TreeGrafter"/>
</dbReference>
<dbReference type="GO" id="GO:1901982">
    <property type="term" value="F:maltose binding"/>
    <property type="evidence" value="ECO:0007669"/>
    <property type="project" value="TreeGrafter"/>
</dbReference>
<dbReference type="Gene3D" id="3.40.190.10">
    <property type="entry name" value="Periplasmic binding protein-like II"/>
    <property type="match status" value="2"/>
</dbReference>
<keyword evidence="2" id="KW-0813">Transport</keyword>
<evidence type="ECO:0000313" key="5">
    <source>
        <dbReference type="Proteomes" id="UP000198935"/>
    </source>
</evidence>
<organism evidence="4 5">
    <name type="scientific">Evansella caseinilytica</name>
    <dbReference type="NCBI Taxonomy" id="1503961"/>
    <lineage>
        <taxon>Bacteria</taxon>
        <taxon>Bacillati</taxon>
        <taxon>Bacillota</taxon>
        <taxon>Bacilli</taxon>
        <taxon>Bacillales</taxon>
        <taxon>Bacillaceae</taxon>
        <taxon>Evansella</taxon>
    </lineage>
</organism>
<dbReference type="PROSITE" id="PS01037">
    <property type="entry name" value="SBP_BACTERIAL_1"/>
    <property type="match status" value="1"/>
</dbReference>
<gene>
    <name evidence="4" type="ORF">SAMN05421736_1358</name>
</gene>
<keyword evidence="3" id="KW-0732">Signal</keyword>
<dbReference type="PROSITE" id="PS51257">
    <property type="entry name" value="PROKAR_LIPOPROTEIN"/>
    <property type="match status" value="1"/>
</dbReference>
<evidence type="ECO:0000256" key="2">
    <source>
        <dbReference type="ARBA" id="ARBA00022448"/>
    </source>
</evidence>
<dbReference type="InterPro" id="IPR006059">
    <property type="entry name" value="SBP"/>
</dbReference>
<keyword evidence="5" id="KW-1185">Reference proteome</keyword>
<dbReference type="InterPro" id="IPR006061">
    <property type="entry name" value="SBP_1_CS"/>
</dbReference>
<dbReference type="PANTHER" id="PTHR30061:SF50">
    <property type="entry name" value="MALTOSE_MALTODEXTRIN-BINDING PERIPLASMIC PROTEIN"/>
    <property type="match status" value="1"/>
</dbReference>
<dbReference type="GO" id="GO:0055085">
    <property type="term" value="P:transmembrane transport"/>
    <property type="evidence" value="ECO:0007669"/>
    <property type="project" value="InterPro"/>
</dbReference>
<dbReference type="Proteomes" id="UP000198935">
    <property type="component" value="Unassembled WGS sequence"/>
</dbReference>
<dbReference type="GO" id="GO:0042956">
    <property type="term" value="P:maltodextrin transmembrane transport"/>
    <property type="evidence" value="ECO:0007669"/>
    <property type="project" value="TreeGrafter"/>
</dbReference>
<protein>
    <submittedName>
        <fullName evidence="4">Raffinose/stachyose/melibiose transport system substrate-binding protein</fullName>
    </submittedName>
</protein>
<proteinExistence type="inferred from homology"/>
<dbReference type="AlphaFoldDB" id="A0A1H3V346"/>
<dbReference type="Pfam" id="PF01547">
    <property type="entry name" value="SBP_bac_1"/>
    <property type="match status" value="1"/>
</dbReference>
<comment type="similarity">
    <text evidence="1">Belongs to the bacterial solute-binding protein 1 family.</text>
</comment>
<evidence type="ECO:0000256" key="1">
    <source>
        <dbReference type="ARBA" id="ARBA00008520"/>
    </source>
</evidence>
<dbReference type="SUPFAM" id="SSF53850">
    <property type="entry name" value="Periplasmic binding protein-like II"/>
    <property type="match status" value="1"/>
</dbReference>
<reference evidence="5" key="1">
    <citation type="submission" date="2016-10" db="EMBL/GenBank/DDBJ databases">
        <authorList>
            <person name="Varghese N."/>
            <person name="Submissions S."/>
        </authorList>
    </citation>
    <scope>NUCLEOTIDE SEQUENCE [LARGE SCALE GENOMIC DNA]</scope>
    <source>
        <strain evidence="5">SP</strain>
    </source>
</reference>
<sequence length="426" mass="48423">MTKKSVQMFMVGQLLLTLFACGVDDEIVNSEPISEEQRITLEVRNPKVEISTEFEQMVLAYEKENPNVDIQIHTVGGAEDDLSDLKAQMAAGEAPDIFTNPGYEHGKQWNKYLEDLSDQPWVEHAYEYTLTPMKFNEKIYGMPFNLEGFGFIYNKDLFQKAGVDTVPKTLSELIAAAEKLQNAGITPFATGYYEGWKLGDHLLIIAFAQQEDPEAFIKGLNAGTEKIESNQMFKDVIKLLDLTLKHGNEQPLETDYNMEVRLFANGEAAMIQQGNWVQPVLDRLSPNMNIGMLPIPINDDPKNDALVVGVPNYWVVNKQSSPEKKEEAKKFLNWMVSSEQGQQFLTEQFKFIPAYKNDETNDLGPLADDIIRYVQDEKTLSANWFHFPAGVRVEFSSAMQLYVGKQLDHEQLLQELQKSWEKASSR</sequence>
<dbReference type="STRING" id="1503961.SAMN05421736_1358"/>
<evidence type="ECO:0000256" key="3">
    <source>
        <dbReference type="ARBA" id="ARBA00022729"/>
    </source>
</evidence>
<dbReference type="EMBL" id="FNPI01000035">
    <property type="protein sequence ID" value="SDZ68465.1"/>
    <property type="molecule type" value="Genomic_DNA"/>
</dbReference>
<accession>A0A1H3V346</accession>
<dbReference type="GO" id="GO:0015768">
    <property type="term" value="P:maltose transport"/>
    <property type="evidence" value="ECO:0007669"/>
    <property type="project" value="TreeGrafter"/>
</dbReference>
<dbReference type="PANTHER" id="PTHR30061">
    <property type="entry name" value="MALTOSE-BINDING PERIPLASMIC PROTEIN"/>
    <property type="match status" value="1"/>
</dbReference>